<evidence type="ECO:0000313" key="2">
    <source>
        <dbReference type="WBParaSite" id="nRc.2.0.1.t47300-RA"/>
    </source>
</evidence>
<dbReference type="AlphaFoldDB" id="A0A915L859"/>
<proteinExistence type="predicted"/>
<protein>
    <submittedName>
        <fullName evidence="2">Uncharacterized protein</fullName>
    </submittedName>
</protein>
<reference evidence="2" key="1">
    <citation type="submission" date="2022-11" db="UniProtKB">
        <authorList>
            <consortium name="WormBaseParasite"/>
        </authorList>
    </citation>
    <scope>IDENTIFICATION</scope>
</reference>
<organism evidence="1 2">
    <name type="scientific">Romanomermis culicivorax</name>
    <name type="common">Nematode worm</name>
    <dbReference type="NCBI Taxonomy" id="13658"/>
    <lineage>
        <taxon>Eukaryota</taxon>
        <taxon>Metazoa</taxon>
        <taxon>Ecdysozoa</taxon>
        <taxon>Nematoda</taxon>
        <taxon>Enoplea</taxon>
        <taxon>Dorylaimia</taxon>
        <taxon>Mermithida</taxon>
        <taxon>Mermithoidea</taxon>
        <taxon>Mermithidae</taxon>
        <taxon>Romanomermis</taxon>
    </lineage>
</organism>
<evidence type="ECO:0000313" key="1">
    <source>
        <dbReference type="Proteomes" id="UP000887565"/>
    </source>
</evidence>
<accession>A0A915L859</accession>
<sequence>MINYHGFDYDWCQKIVRNMEKMQLIIDSLFVILSKINGHKYQESMVEKNMNCPNVVLGSIVQMNAIAAQTVVPAVQVLCDATNQDQLKGKIVEEVEKLQTCTVQAKPESTQSDEREFKEALYKMLAKSNMPSDQLEQAL</sequence>
<name>A0A915L859_ROMCU</name>
<dbReference type="WBParaSite" id="nRc.2.0.1.t47300-RA">
    <property type="protein sequence ID" value="nRc.2.0.1.t47300-RA"/>
    <property type="gene ID" value="nRc.2.0.1.g47300"/>
</dbReference>
<dbReference type="Proteomes" id="UP000887565">
    <property type="component" value="Unplaced"/>
</dbReference>
<keyword evidence="1" id="KW-1185">Reference proteome</keyword>